<comment type="catalytic activity">
    <reaction evidence="1">
        <text>ATP + H2O = ADP + phosphate + H(+)</text>
        <dbReference type="Rhea" id="RHEA:13065"/>
        <dbReference type="ChEBI" id="CHEBI:15377"/>
        <dbReference type="ChEBI" id="CHEBI:15378"/>
        <dbReference type="ChEBI" id="CHEBI:30616"/>
        <dbReference type="ChEBI" id="CHEBI:43474"/>
        <dbReference type="ChEBI" id="CHEBI:456216"/>
        <dbReference type="EC" id="5.6.2.3"/>
    </reaction>
</comment>
<keyword evidence="4" id="KW-1185">Reference proteome</keyword>
<dbReference type="GO" id="GO:0006281">
    <property type="term" value="P:DNA repair"/>
    <property type="evidence" value="ECO:0007669"/>
    <property type="project" value="UniProtKB-KW"/>
</dbReference>
<dbReference type="EMBL" id="CM029041">
    <property type="protein sequence ID" value="KAG2627299.1"/>
    <property type="molecule type" value="Genomic_DNA"/>
</dbReference>
<sequence length="426" mass="48149">MLTTYFAQNMVDDFARGILYQDFPEFYTWHLNGKFWQRRVHEGRKQVGRIVSAHPAEGERYYLHVLLNHVVGAISYEHLKMVDGVVQPTFREAAERRGLIEEDNTLDNCLTEASMFQMPSSLRRLFATILVFCEPSDVFALWPKHLDAMLEDYQRNSPTPEIATQMVLIDIRNMLQSMGKDIKSFPLPVIDVAYDDANGIPREIFEEASVEVDINDVSLVDSLNPEQRNAYEEIIATVDSDQGGLFFVDAPGGTRKTFLYTTLLEILQSQNKLAVATATSGVATSIMPGGRMTHSRFKIPLTIENGSFCNFTKQSGTAKLLRQVSLIIWDEASMTKRQAVEALDNSLCDIMDQPEMPFGGKTVVFGGDFRQVLPVVRKGSRAQIIDASLRRSYLWGSMRHLKLVRNMRAQSDPWFADYLLRIGGGT</sequence>
<dbReference type="GO" id="GO:0005524">
    <property type="term" value="F:ATP binding"/>
    <property type="evidence" value="ECO:0007669"/>
    <property type="project" value="UniProtKB-KW"/>
</dbReference>
<name>A0A8T0V5D7_PANVG</name>
<gene>
    <name evidence="3" type="ORF">PVAP13_3KG123944</name>
</gene>
<dbReference type="SUPFAM" id="SSF52540">
    <property type="entry name" value="P-loop containing nucleoside triphosphate hydrolases"/>
    <property type="match status" value="1"/>
</dbReference>
<dbReference type="Pfam" id="PF05970">
    <property type="entry name" value="PIF1"/>
    <property type="match status" value="1"/>
</dbReference>
<evidence type="ECO:0000313" key="3">
    <source>
        <dbReference type="EMBL" id="KAG2627299.1"/>
    </source>
</evidence>
<dbReference type="InterPro" id="IPR027417">
    <property type="entry name" value="P-loop_NTPase"/>
</dbReference>
<dbReference type="Gene3D" id="3.40.50.300">
    <property type="entry name" value="P-loop containing nucleotide triphosphate hydrolases"/>
    <property type="match status" value="1"/>
</dbReference>
<keyword evidence="1" id="KW-0227">DNA damage</keyword>
<dbReference type="GO" id="GO:0006310">
    <property type="term" value="P:DNA recombination"/>
    <property type="evidence" value="ECO:0007669"/>
    <property type="project" value="UniProtKB-KW"/>
</dbReference>
<evidence type="ECO:0000259" key="2">
    <source>
        <dbReference type="Pfam" id="PF05970"/>
    </source>
</evidence>
<keyword evidence="1" id="KW-0347">Helicase</keyword>
<dbReference type="EC" id="5.6.2.3" evidence="1"/>
<comment type="caution">
    <text evidence="3">The sequence shown here is derived from an EMBL/GenBank/DDBJ whole genome shotgun (WGS) entry which is preliminary data.</text>
</comment>
<organism evidence="3 4">
    <name type="scientific">Panicum virgatum</name>
    <name type="common">Blackwell switchgrass</name>
    <dbReference type="NCBI Taxonomy" id="38727"/>
    <lineage>
        <taxon>Eukaryota</taxon>
        <taxon>Viridiplantae</taxon>
        <taxon>Streptophyta</taxon>
        <taxon>Embryophyta</taxon>
        <taxon>Tracheophyta</taxon>
        <taxon>Spermatophyta</taxon>
        <taxon>Magnoliopsida</taxon>
        <taxon>Liliopsida</taxon>
        <taxon>Poales</taxon>
        <taxon>Poaceae</taxon>
        <taxon>PACMAD clade</taxon>
        <taxon>Panicoideae</taxon>
        <taxon>Panicodae</taxon>
        <taxon>Paniceae</taxon>
        <taxon>Panicinae</taxon>
        <taxon>Panicum</taxon>
        <taxon>Panicum sect. Hiantes</taxon>
    </lineage>
</organism>
<dbReference type="GO" id="GO:0000723">
    <property type="term" value="P:telomere maintenance"/>
    <property type="evidence" value="ECO:0007669"/>
    <property type="project" value="InterPro"/>
</dbReference>
<keyword evidence="1" id="KW-0378">Hydrolase</keyword>
<dbReference type="PANTHER" id="PTHR10492:SF92">
    <property type="entry name" value="ATP-DEPENDENT DNA HELICASE"/>
    <property type="match status" value="1"/>
</dbReference>
<keyword evidence="1" id="KW-0233">DNA recombination</keyword>
<keyword evidence="1" id="KW-0234">DNA repair</keyword>
<feature type="domain" description="DNA helicase Pif1-like DEAD-box helicase" evidence="2">
    <location>
        <begin position="223"/>
        <end position="423"/>
    </location>
</feature>
<dbReference type="InterPro" id="IPR010285">
    <property type="entry name" value="DNA_helicase_pif1-like_DEAD"/>
</dbReference>
<dbReference type="Proteomes" id="UP000823388">
    <property type="component" value="Chromosome 3K"/>
</dbReference>
<protein>
    <recommendedName>
        <fullName evidence="1">ATP-dependent DNA helicase</fullName>
        <ecNumber evidence="1">5.6.2.3</ecNumber>
    </recommendedName>
</protein>
<dbReference type="PANTHER" id="PTHR10492">
    <property type="match status" value="1"/>
</dbReference>
<accession>A0A8T0V5D7</accession>
<dbReference type="AlphaFoldDB" id="A0A8T0V5D7"/>
<comment type="cofactor">
    <cofactor evidence="1">
        <name>Mg(2+)</name>
        <dbReference type="ChEBI" id="CHEBI:18420"/>
    </cofactor>
</comment>
<dbReference type="GO" id="GO:0016787">
    <property type="term" value="F:hydrolase activity"/>
    <property type="evidence" value="ECO:0007669"/>
    <property type="project" value="UniProtKB-KW"/>
</dbReference>
<proteinExistence type="inferred from homology"/>
<dbReference type="GO" id="GO:0043139">
    <property type="term" value="F:5'-3' DNA helicase activity"/>
    <property type="evidence" value="ECO:0007669"/>
    <property type="project" value="UniProtKB-EC"/>
</dbReference>
<dbReference type="OrthoDB" id="2439059at2759"/>
<evidence type="ECO:0000313" key="4">
    <source>
        <dbReference type="Proteomes" id="UP000823388"/>
    </source>
</evidence>
<comment type="similarity">
    <text evidence="1">Belongs to the helicase family.</text>
</comment>
<reference evidence="3" key="1">
    <citation type="submission" date="2020-05" db="EMBL/GenBank/DDBJ databases">
        <title>WGS assembly of Panicum virgatum.</title>
        <authorList>
            <person name="Lovell J.T."/>
            <person name="Jenkins J."/>
            <person name="Shu S."/>
            <person name="Juenger T.E."/>
            <person name="Schmutz J."/>
        </authorList>
    </citation>
    <scope>NUCLEOTIDE SEQUENCE</scope>
    <source>
        <strain evidence="3">AP13</strain>
    </source>
</reference>
<keyword evidence="1" id="KW-0547">Nucleotide-binding</keyword>
<keyword evidence="1" id="KW-0067">ATP-binding</keyword>
<evidence type="ECO:0000256" key="1">
    <source>
        <dbReference type="RuleBase" id="RU363044"/>
    </source>
</evidence>